<evidence type="ECO:0000313" key="2">
    <source>
        <dbReference type="EMBL" id="KFB50321.1"/>
    </source>
</evidence>
<dbReference type="VEuPathDB" id="VectorBase:ASIC018589"/>
<gene>
    <name evidence="2" type="ORF">ZHAS_00018589</name>
</gene>
<evidence type="ECO:0000313" key="4">
    <source>
        <dbReference type="Proteomes" id="UP000030765"/>
    </source>
</evidence>
<organism evidence="2">
    <name type="scientific">Anopheles sinensis</name>
    <name type="common">Mosquito</name>
    <dbReference type="NCBI Taxonomy" id="74873"/>
    <lineage>
        <taxon>Eukaryota</taxon>
        <taxon>Metazoa</taxon>
        <taxon>Ecdysozoa</taxon>
        <taxon>Arthropoda</taxon>
        <taxon>Hexapoda</taxon>
        <taxon>Insecta</taxon>
        <taxon>Pterygota</taxon>
        <taxon>Neoptera</taxon>
        <taxon>Endopterygota</taxon>
        <taxon>Diptera</taxon>
        <taxon>Nematocera</taxon>
        <taxon>Culicoidea</taxon>
        <taxon>Culicidae</taxon>
        <taxon>Anophelinae</taxon>
        <taxon>Anopheles</taxon>
    </lineage>
</organism>
<evidence type="ECO:0000256" key="1">
    <source>
        <dbReference type="SAM" id="MobiDB-lite"/>
    </source>
</evidence>
<dbReference type="AlphaFoldDB" id="A0A084WJC7"/>
<dbReference type="OMA" id="IERIKCS"/>
<feature type="compositionally biased region" description="Low complexity" evidence="1">
    <location>
        <begin position="135"/>
        <end position="146"/>
    </location>
</feature>
<accession>A0A084WJC7</accession>
<reference evidence="2 4" key="1">
    <citation type="journal article" date="2014" name="BMC Genomics">
        <title>Genome sequence of Anopheles sinensis provides insight into genetics basis of mosquito competence for malaria parasites.</title>
        <authorList>
            <person name="Zhou D."/>
            <person name="Zhang D."/>
            <person name="Ding G."/>
            <person name="Shi L."/>
            <person name="Hou Q."/>
            <person name="Ye Y."/>
            <person name="Xu Y."/>
            <person name="Zhou H."/>
            <person name="Xiong C."/>
            <person name="Li S."/>
            <person name="Yu J."/>
            <person name="Hong S."/>
            <person name="Yu X."/>
            <person name="Zou P."/>
            <person name="Chen C."/>
            <person name="Chang X."/>
            <person name="Wang W."/>
            <person name="Lv Y."/>
            <person name="Sun Y."/>
            <person name="Ma L."/>
            <person name="Shen B."/>
            <person name="Zhu C."/>
        </authorList>
    </citation>
    <scope>NUCLEOTIDE SEQUENCE [LARGE SCALE GENOMIC DNA]</scope>
</reference>
<dbReference type="EMBL" id="KE525348">
    <property type="protein sequence ID" value="KFB50321.1"/>
    <property type="molecule type" value="Genomic_DNA"/>
</dbReference>
<sequence>MESTEEIDNGEQSVGFIQTNRELTVSLIGSIIRFTIDISQIFQRREEIAADKLLFLLLPIVRNLGKLIERIKCSASSSATVAPNGTGMSSSSVHYHLRKTSNNSTNNQTRADDGADNRKIQPTTATGGHPKKTCSSSPQFQRQRSSVTPLLMSDDAETARFKLYSGVPANTTVAPHRQLFQLRDGNYAIRETTDNQNIDGSVQRITRTIIGPDIAVLTSATSQLPELPSLTAGLSK</sequence>
<name>A0A084WJC7_ANOSI</name>
<protein>
    <submittedName>
        <fullName evidence="2 3">Uncharacterized protein</fullName>
    </submittedName>
</protein>
<feature type="compositionally biased region" description="Basic and acidic residues" evidence="1">
    <location>
        <begin position="110"/>
        <end position="119"/>
    </location>
</feature>
<feature type="compositionally biased region" description="Polar residues" evidence="1">
    <location>
        <begin position="100"/>
        <end position="109"/>
    </location>
</feature>
<dbReference type="OrthoDB" id="7743829at2759"/>
<reference evidence="3" key="2">
    <citation type="submission" date="2020-05" db="UniProtKB">
        <authorList>
            <consortium name="EnsemblMetazoa"/>
        </authorList>
    </citation>
    <scope>IDENTIFICATION</scope>
</reference>
<proteinExistence type="predicted"/>
<keyword evidence="4" id="KW-1185">Reference proteome</keyword>
<dbReference type="VEuPathDB" id="VectorBase:ASIS017813"/>
<feature type="region of interest" description="Disordered" evidence="1">
    <location>
        <begin position="99"/>
        <end position="146"/>
    </location>
</feature>
<evidence type="ECO:0000313" key="3">
    <source>
        <dbReference type="EnsemblMetazoa" id="ASIC018589-PA"/>
    </source>
</evidence>
<dbReference type="EnsemblMetazoa" id="ASIC018589-RA">
    <property type="protein sequence ID" value="ASIC018589-PA"/>
    <property type="gene ID" value="ASIC018589"/>
</dbReference>
<dbReference type="Proteomes" id="UP000030765">
    <property type="component" value="Unassembled WGS sequence"/>
</dbReference>
<dbReference type="EMBL" id="ATLV01024013">
    <property type="status" value="NOT_ANNOTATED_CDS"/>
    <property type="molecule type" value="Genomic_DNA"/>
</dbReference>